<dbReference type="GO" id="GO:0016209">
    <property type="term" value="F:antioxidant activity"/>
    <property type="evidence" value="ECO:0007669"/>
    <property type="project" value="InterPro"/>
</dbReference>
<dbReference type="Gene3D" id="3.40.30.10">
    <property type="entry name" value="Glutaredoxin"/>
    <property type="match status" value="1"/>
</dbReference>
<evidence type="ECO:0000313" key="6">
    <source>
        <dbReference type="Proteomes" id="UP000319578"/>
    </source>
</evidence>
<keyword evidence="6" id="KW-1185">Reference proteome</keyword>
<comment type="caution">
    <text evidence="4">The sequence shown here is derived from an EMBL/GenBank/DDBJ whole genome shotgun (WGS) entry which is preliminary data.</text>
</comment>
<dbReference type="EMBL" id="LGIQ01000011">
    <property type="protein sequence ID" value="KNB69904.1"/>
    <property type="molecule type" value="Genomic_DNA"/>
</dbReference>
<dbReference type="PANTHER" id="PTHR42852">
    <property type="entry name" value="THIOL:DISULFIDE INTERCHANGE PROTEIN DSBE"/>
    <property type="match status" value="1"/>
</dbReference>
<dbReference type="InterPro" id="IPR017937">
    <property type="entry name" value="Thioredoxin_CS"/>
</dbReference>
<reference evidence="3 6" key="3">
    <citation type="submission" date="2019-06" db="EMBL/GenBank/DDBJ databases">
        <title>Whole genome shotgun sequence of Brevibacillus reuszeri NBRC 15719.</title>
        <authorList>
            <person name="Hosoyama A."/>
            <person name="Uohara A."/>
            <person name="Ohji S."/>
            <person name="Ichikawa N."/>
        </authorList>
    </citation>
    <scope>NUCLEOTIDE SEQUENCE [LARGE SCALE GENOMIC DNA]</scope>
    <source>
        <strain evidence="3 6">NBRC 15719</strain>
    </source>
</reference>
<dbReference type="Proteomes" id="UP000319578">
    <property type="component" value="Unassembled WGS sequence"/>
</dbReference>
<dbReference type="GO" id="GO:0016491">
    <property type="term" value="F:oxidoreductase activity"/>
    <property type="evidence" value="ECO:0007669"/>
    <property type="project" value="InterPro"/>
</dbReference>
<dbReference type="Pfam" id="PF00578">
    <property type="entry name" value="AhpC-TSA"/>
    <property type="match status" value="1"/>
</dbReference>
<keyword evidence="1" id="KW-1015">Disulfide bond</keyword>
<evidence type="ECO:0000313" key="4">
    <source>
        <dbReference type="EMBL" id="KNB69904.1"/>
    </source>
</evidence>
<evidence type="ECO:0000313" key="3">
    <source>
        <dbReference type="EMBL" id="GED68745.1"/>
    </source>
</evidence>
<dbReference type="PROSITE" id="PS51352">
    <property type="entry name" value="THIOREDOXIN_2"/>
    <property type="match status" value="1"/>
</dbReference>
<dbReference type="PANTHER" id="PTHR42852:SF1">
    <property type="entry name" value="THIOREDOXIN-LIKE PROTEIN YNEN"/>
    <property type="match status" value="1"/>
</dbReference>
<protein>
    <submittedName>
        <fullName evidence="4">Cytochrome C biogenesis protein</fullName>
    </submittedName>
    <submittedName>
        <fullName evidence="3">Thiol:disulfide interchange protein tlpA</fullName>
    </submittedName>
</protein>
<dbReference type="InterPro" id="IPR050553">
    <property type="entry name" value="Thioredoxin_ResA/DsbE_sf"/>
</dbReference>
<evidence type="ECO:0000259" key="2">
    <source>
        <dbReference type="PROSITE" id="PS51352"/>
    </source>
</evidence>
<proteinExistence type="predicted"/>
<dbReference type="RefSeq" id="WP_049741941.1">
    <property type="nucleotide sequence ID" value="NZ_BJON01000009.1"/>
</dbReference>
<dbReference type="PROSITE" id="PS00194">
    <property type="entry name" value="THIOREDOXIN_1"/>
    <property type="match status" value="1"/>
</dbReference>
<dbReference type="SUPFAM" id="SSF52833">
    <property type="entry name" value="Thioredoxin-like"/>
    <property type="match status" value="1"/>
</dbReference>
<reference evidence="5" key="1">
    <citation type="submission" date="2015-07" db="EMBL/GenBank/DDBJ databases">
        <title>Genome sequencing project for genomic taxonomy and phylogenomics of Bacillus-like bacteria.</title>
        <authorList>
            <person name="Liu B."/>
            <person name="Wang J."/>
            <person name="Zhu Y."/>
            <person name="Liu G."/>
            <person name="Chen Q."/>
            <person name="Chen Z."/>
            <person name="Lan J."/>
            <person name="Che J."/>
            <person name="Ge C."/>
            <person name="Shi H."/>
            <person name="Pan Z."/>
            <person name="Liu X."/>
        </authorList>
    </citation>
    <scope>NUCLEOTIDE SEQUENCE [LARGE SCALE GENOMIC DNA]</scope>
    <source>
        <strain evidence="5">DSM 9887</strain>
    </source>
</reference>
<sequence>MKKSMIAIILLLGLVVYGGYDLLQKSSQEAGRQSRADVANLETGTQKGQLAPDFSLTDLNGKQVSLADYAGKKVLVNFWATWCPPCRVEMPHMQKFYEDYKTKDVVIVGVNLTPTEKNRSVVQDFIQEQQLTFPIVLDQEGEVSQAYKVVAYPTTYFLDADGVIREKFQGAINYDVMEKVLRGMN</sequence>
<dbReference type="Proteomes" id="UP000036834">
    <property type="component" value="Unassembled WGS sequence"/>
</dbReference>
<feature type="domain" description="Thioredoxin" evidence="2">
    <location>
        <begin position="45"/>
        <end position="185"/>
    </location>
</feature>
<evidence type="ECO:0000313" key="5">
    <source>
        <dbReference type="Proteomes" id="UP000036834"/>
    </source>
</evidence>
<dbReference type="PATRIC" id="fig|54915.3.peg.5040"/>
<reference evidence="4" key="2">
    <citation type="submission" date="2015-07" db="EMBL/GenBank/DDBJ databases">
        <title>MeaNS - Measles Nucleotide Surveillance Program.</title>
        <authorList>
            <person name="Tran T."/>
            <person name="Druce J."/>
        </authorList>
    </citation>
    <scope>NUCLEOTIDE SEQUENCE</scope>
    <source>
        <strain evidence="4">DSM 9887</strain>
    </source>
</reference>
<evidence type="ECO:0000256" key="1">
    <source>
        <dbReference type="ARBA" id="ARBA00023157"/>
    </source>
</evidence>
<name>A0A0K9YMG1_9BACL</name>
<dbReference type="STRING" id="54915.ADS79_29135"/>
<accession>A0A0K9YMG1</accession>
<dbReference type="InterPro" id="IPR013766">
    <property type="entry name" value="Thioredoxin_domain"/>
</dbReference>
<dbReference type="InterPro" id="IPR036249">
    <property type="entry name" value="Thioredoxin-like_sf"/>
</dbReference>
<dbReference type="OrthoDB" id="25753at2"/>
<dbReference type="AlphaFoldDB" id="A0A0K9YMG1"/>
<dbReference type="InterPro" id="IPR000866">
    <property type="entry name" value="AhpC/TSA"/>
</dbReference>
<dbReference type="EMBL" id="BJON01000009">
    <property type="protein sequence ID" value="GED68745.1"/>
    <property type="molecule type" value="Genomic_DNA"/>
</dbReference>
<organism evidence="4 5">
    <name type="scientific">Brevibacillus reuszeri</name>
    <dbReference type="NCBI Taxonomy" id="54915"/>
    <lineage>
        <taxon>Bacteria</taxon>
        <taxon>Bacillati</taxon>
        <taxon>Bacillota</taxon>
        <taxon>Bacilli</taxon>
        <taxon>Bacillales</taxon>
        <taxon>Paenibacillaceae</taxon>
        <taxon>Brevibacillus</taxon>
    </lineage>
</organism>
<dbReference type="CDD" id="cd02966">
    <property type="entry name" value="TlpA_like_family"/>
    <property type="match status" value="1"/>
</dbReference>
<gene>
    <name evidence="4" type="ORF">ADS79_29135</name>
    <name evidence="3" type="ORF">BRE01_24470</name>
</gene>